<dbReference type="Proteomes" id="UP000634136">
    <property type="component" value="Unassembled WGS sequence"/>
</dbReference>
<feature type="compositionally biased region" description="Polar residues" evidence="3">
    <location>
        <begin position="1"/>
        <end position="12"/>
    </location>
</feature>
<keyword evidence="6" id="KW-1185">Reference proteome</keyword>
<evidence type="ECO:0000313" key="6">
    <source>
        <dbReference type="Proteomes" id="UP000634136"/>
    </source>
</evidence>
<dbReference type="EMBL" id="JAAIUW010000006">
    <property type="protein sequence ID" value="KAF7825977.1"/>
    <property type="molecule type" value="Genomic_DNA"/>
</dbReference>
<evidence type="ECO:0000259" key="4">
    <source>
        <dbReference type="Pfam" id="PF07859"/>
    </source>
</evidence>
<evidence type="ECO:0000256" key="1">
    <source>
        <dbReference type="ARBA" id="ARBA00006781"/>
    </source>
</evidence>
<evidence type="ECO:0000313" key="5">
    <source>
        <dbReference type="EMBL" id="KAF7825977.1"/>
    </source>
</evidence>
<feature type="domain" description="Alpha/beta hydrolase fold-3" evidence="4">
    <location>
        <begin position="85"/>
        <end position="310"/>
    </location>
</feature>
<dbReference type="InterPro" id="IPR025602">
    <property type="entry name" value="BCP1_family"/>
</dbReference>
<gene>
    <name evidence="5" type="ORF">G2W53_017141</name>
</gene>
<feature type="region of interest" description="Disordered" evidence="3">
    <location>
        <begin position="1"/>
        <end position="55"/>
    </location>
</feature>
<dbReference type="PANTHER" id="PTHR13261">
    <property type="entry name" value="BRCA2 AND CDKN1A INTERACTING PROTEIN"/>
    <property type="match status" value="1"/>
</dbReference>
<sequence length="647" mass="72465">MADHSSSATSSIDPYEFLQIKPNPDGSLTRLRPIPTVDPTPTAHSNAPPPIALSKDLPLNSAAKTSVRVFLPHPLPPSPSKLPVLIYYHGGGFIYYHPSSSGFHDSCVSLSARLPAIIISVDYRLAPEHRLPAAYDDAVDAIQWVRKQATDPNGSESDPWLRDHADFSRCYLMGSSAGGNIAYFACLRALDLDLSPMKIVGLILNVPYFGGVERTESELRLVNDHMLPLAANDLMWALSLPGGADRDHEYCNPTVGGEIHKEKIGRLPMCFVNGYGGDPLMDKQKELVKILEARGVHVVCYFTEDGFHGVELFDPAKAQALCHNIHKFMATSNTTFTLAEEPSSSPIPQNRRCLVGCAGATSIQAPIRAPFIFGIGNGFSKHTLEEKTEQSESSDEEFEGIVQADFSFFDPKPGDFHGVKTLLQTYLDDEQWDLSSFVDLILGQTTVGTVVKIEDDEDEGLFAVVTALNLWRYREQRCITELKQYLLKVCKEKDVLDQLRFLLGEQAHNVGLLVSQRVVNLPPQLLPHLYDALFDEVSWATEDEPTEQLRSSFQFVHYVIFSKIYKHKNAEQNRKHHNDSDEAIIYIKPEDEIFHKLSSWSFSFPLRTQQPAPRELKNYRSMGLVMAVEVDKIPTFRQELRSLITEP</sequence>
<accession>A0A834TQA9</accession>
<dbReference type="PANTHER" id="PTHR13261:SF0">
    <property type="entry name" value="BRCA2 AND CDKN1A-INTERACTING PROTEIN"/>
    <property type="match status" value="1"/>
</dbReference>
<comment type="caution">
    <text evidence="5">The sequence shown here is derived from an EMBL/GenBank/DDBJ whole genome shotgun (WGS) entry which is preliminary data.</text>
</comment>
<dbReference type="GO" id="GO:0005634">
    <property type="term" value="C:nucleus"/>
    <property type="evidence" value="ECO:0007669"/>
    <property type="project" value="TreeGrafter"/>
</dbReference>
<evidence type="ECO:0000256" key="2">
    <source>
        <dbReference type="ARBA" id="ARBA00010515"/>
    </source>
</evidence>
<dbReference type="Pfam" id="PF07859">
    <property type="entry name" value="Abhydrolase_3"/>
    <property type="match status" value="1"/>
</dbReference>
<dbReference type="SUPFAM" id="SSF53474">
    <property type="entry name" value="alpha/beta-Hydrolases"/>
    <property type="match status" value="1"/>
</dbReference>
<name>A0A834TQA9_9FABA</name>
<dbReference type="InterPro" id="IPR029058">
    <property type="entry name" value="AB_hydrolase_fold"/>
</dbReference>
<dbReference type="OrthoDB" id="27543at2759"/>
<organism evidence="5 6">
    <name type="scientific">Senna tora</name>
    <dbReference type="NCBI Taxonomy" id="362788"/>
    <lineage>
        <taxon>Eukaryota</taxon>
        <taxon>Viridiplantae</taxon>
        <taxon>Streptophyta</taxon>
        <taxon>Embryophyta</taxon>
        <taxon>Tracheophyta</taxon>
        <taxon>Spermatophyta</taxon>
        <taxon>Magnoliopsida</taxon>
        <taxon>eudicotyledons</taxon>
        <taxon>Gunneridae</taxon>
        <taxon>Pentapetalae</taxon>
        <taxon>rosids</taxon>
        <taxon>fabids</taxon>
        <taxon>Fabales</taxon>
        <taxon>Fabaceae</taxon>
        <taxon>Caesalpinioideae</taxon>
        <taxon>Cassia clade</taxon>
        <taxon>Senna</taxon>
    </lineage>
</organism>
<proteinExistence type="inferred from homology"/>
<comment type="similarity">
    <text evidence="1">Belongs to the BCP1 family.</text>
</comment>
<dbReference type="Pfam" id="PF13862">
    <property type="entry name" value="BCCIP"/>
    <property type="match status" value="1"/>
</dbReference>
<evidence type="ECO:0000256" key="3">
    <source>
        <dbReference type="SAM" id="MobiDB-lite"/>
    </source>
</evidence>
<dbReference type="InterPro" id="IPR013094">
    <property type="entry name" value="AB_hydrolase_3"/>
</dbReference>
<protein>
    <submittedName>
        <fullName evidence="5">Putative carboxylesterase 8</fullName>
    </submittedName>
</protein>
<reference evidence="5" key="1">
    <citation type="submission" date="2020-09" db="EMBL/GenBank/DDBJ databases">
        <title>Genome-Enabled Discovery of Anthraquinone Biosynthesis in Senna tora.</title>
        <authorList>
            <person name="Kang S.-H."/>
            <person name="Pandey R.P."/>
            <person name="Lee C.-M."/>
            <person name="Sim J.-S."/>
            <person name="Jeong J.-T."/>
            <person name="Choi B.-S."/>
            <person name="Jung M."/>
            <person name="Ginzburg D."/>
            <person name="Zhao K."/>
            <person name="Won S.Y."/>
            <person name="Oh T.-J."/>
            <person name="Yu Y."/>
            <person name="Kim N.-H."/>
            <person name="Lee O.R."/>
            <person name="Lee T.-H."/>
            <person name="Bashyal P."/>
            <person name="Kim T.-S."/>
            <person name="Lee W.-H."/>
            <person name="Kawkins C."/>
            <person name="Kim C.-K."/>
            <person name="Kim J.S."/>
            <person name="Ahn B.O."/>
            <person name="Rhee S.Y."/>
            <person name="Sohng J.K."/>
        </authorList>
    </citation>
    <scope>NUCLEOTIDE SEQUENCE</scope>
    <source>
        <tissue evidence="5">Leaf</tissue>
    </source>
</reference>
<comment type="similarity">
    <text evidence="2">Belongs to the 'GDXG' lipolytic enzyme family.</text>
</comment>
<dbReference type="GO" id="GO:0016787">
    <property type="term" value="F:hydrolase activity"/>
    <property type="evidence" value="ECO:0007669"/>
    <property type="project" value="InterPro"/>
</dbReference>
<dbReference type="Gene3D" id="3.40.50.1820">
    <property type="entry name" value="alpha/beta hydrolase"/>
    <property type="match status" value="1"/>
</dbReference>
<dbReference type="AlphaFoldDB" id="A0A834TQA9"/>